<accession>A0AA39F2I1</accession>
<keyword evidence="2" id="KW-1185">Reference proteome</keyword>
<evidence type="ECO:0000313" key="2">
    <source>
        <dbReference type="Proteomes" id="UP001168972"/>
    </source>
</evidence>
<gene>
    <name evidence="1" type="ORF">PV327_008150</name>
</gene>
<dbReference type="Proteomes" id="UP001168972">
    <property type="component" value="Unassembled WGS sequence"/>
</dbReference>
<reference evidence="1" key="2">
    <citation type="submission" date="2023-03" db="EMBL/GenBank/DDBJ databases">
        <authorList>
            <person name="Inwood S.N."/>
            <person name="Skelly J.G."/>
            <person name="Guhlin J."/>
            <person name="Harrop T.W.R."/>
            <person name="Goldson S.G."/>
            <person name="Dearden P.K."/>
        </authorList>
    </citation>
    <scope>NUCLEOTIDE SEQUENCE</scope>
    <source>
        <strain evidence="1">Lincoln</strain>
        <tissue evidence="1">Whole body</tissue>
    </source>
</reference>
<dbReference type="AlphaFoldDB" id="A0AA39F2I1"/>
<proteinExistence type="predicted"/>
<organism evidence="1 2">
    <name type="scientific">Microctonus hyperodae</name>
    <name type="common">Parasitoid wasp</name>
    <dbReference type="NCBI Taxonomy" id="165561"/>
    <lineage>
        <taxon>Eukaryota</taxon>
        <taxon>Metazoa</taxon>
        <taxon>Ecdysozoa</taxon>
        <taxon>Arthropoda</taxon>
        <taxon>Hexapoda</taxon>
        <taxon>Insecta</taxon>
        <taxon>Pterygota</taxon>
        <taxon>Neoptera</taxon>
        <taxon>Endopterygota</taxon>
        <taxon>Hymenoptera</taxon>
        <taxon>Apocrita</taxon>
        <taxon>Ichneumonoidea</taxon>
        <taxon>Braconidae</taxon>
        <taxon>Euphorinae</taxon>
        <taxon>Microctonus</taxon>
    </lineage>
</organism>
<evidence type="ECO:0000313" key="1">
    <source>
        <dbReference type="EMBL" id="KAK0161732.1"/>
    </source>
</evidence>
<reference evidence="1" key="1">
    <citation type="journal article" date="2023" name="bioRxiv">
        <title>Scaffold-level genome assemblies of two parasitoid biocontrol wasps reveal the parthenogenesis mechanism and an associated novel virus.</title>
        <authorList>
            <person name="Inwood S."/>
            <person name="Skelly J."/>
            <person name="Guhlin J."/>
            <person name="Harrop T."/>
            <person name="Goldson S."/>
            <person name="Dearden P."/>
        </authorList>
    </citation>
    <scope>NUCLEOTIDE SEQUENCE</scope>
    <source>
        <strain evidence="1">Lincoln</strain>
        <tissue evidence="1">Whole body</tissue>
    </source>
</reference>
<name>A0AA39F2I1_MICHY</name>
<protein>
    <submittedName>
        <fullName evidence="1">Uncharacterized protein</fullName>
    </submittedName>
</protein>
<comment type="caution">
    <text evidence="1">The sequence shown here is derived from an EMBL/GenBank/DDBJ whole genome shotgun (WGS) entry which is preliminary data.</text>
</comment>
<dbReference type="EMBL" id="JAQQBR010001834">
    <property type="protein sequence ID" value="KAK0161732.1"/>
    <property type="molecule type" value="Genomic_DNA"/>
</dbReference>
<sequence>MDDKFQVECSKSFESSSIPGIKVEIHCIIFKNTFCHLFLTKIPRTPIKATITINSGCGVPQLIETVISFMVEHKSEIIKLEDFEDFYCRKPEILLEFAVRSVAADD</sequence>